<dbReference type="Gene3D" id="1.10.10.10">
    <property type="entry name" value="Winged helix-like DNA-binding domain superfamily/Winged helix DNA-binding domain"/>
    <property type="match status" value="1"/>
</dbReference>
<dbReference type="PANTHER" id="PTHR33202">
    <property type="entry name" value="ZINC UPTAKE REGULATION PROTEIN"/>
    <property type="match status" value="1"/>
</dbReference>
<proteinExistence type="inferred from homology"/>
<reference evidence="7 8" key="1">
    <citation type="submission" date="2024-06" db="EMBL/GenBank/DDBJ databases">
        <title>Genomic Encyclopedia of Type Strains, Phase IV (KMG-IV): sequencing the most valuable type-strain genomes for metagenomic binning, comparative biology and taxonomic classification.</title>
        <authorList>
            <person name="Goeker M."/>
        </authorList>
    </citation>
    <scope>NUCLEOTIDE SEQUENCE [LARGE SCALE GENOMIC DNA]</scope>
    <source>
        <strain evidence="7 8">DSM 21460</strain>
    </source>
</reference>
<evidence type="ECO:0000256" key="6">
    <source>
        <dbReference type="ARBA" id="ARBA00023163"/>
    </source>
</evidence>
<dbReference type="InterPro" id="IPR036390">
    <property type="entry name" value="WH_DNA-bd_sf"/>
</dbReference>
<evidence type="ECO:0000313" key="8">
    <source>
        <dbReference type="Proteomes" id="UP001549162"/>
    </source>
</evidence>
<comment type="similarity">
    <text evidence="1">Belongs to the Fur family.</text>
</comment>
<dbReference type="EMBL" id="JBEPMA010000004">
    <property type="protein sequence ID" value="MET3617320.1"/>
    <property type="molecule type" value="Genomic_DNA"/>
</dbReference>
<gene>
    <name evidence="7" type="ORF">ABID14_000949</name>
</gene>
<evidence type="ECO:0000256" key="3">
    <source>
        <dbReference type="ARBA" id="ARBA00022833"/>
    </source>
</evidence>
<dbReference type="Pfam" id="PF01475">
    <property type="entry name" value="FUR"/>
    <property type="match status" value="1"/>
</dbReference>
<dbReference type="InterPro" id="IPR043135">
    <property type="entry name" value="Fur_C"/>
</dbReference>
<dbReference type="SUPFAM" id="SSF46785">
    <property type="entry name" value="Winged helix' DNA-binding domain"/>
    <property type="match status" value="1"/>
</dbReference>
<name>A0ABV2J957_9FIRM</name>
<evidence type="ECO:0000256" key="4">
    <source>
        <dbReference type="ARBA" id="ARBA00023015"/>
    </source>
</evidence>
<keyword evidence="6" id="KW-0804">Transcription</keyword>
<sequence>MENYKDMLRDKNLKVTKGRLAILELLNDSKVPMNAEQIYEALDKEDVPSFTSLYRILKQLAEEGLLKKNLYSNALLYYESGQLGHRHFIICSECGKISSIKNCPLHEFDKAAAKETGYIVENHNVELIGLCPDCQNK</sequence>
<organism evidence="7 8">
    <name type="scientific">Peptoniphilus olsenii</name>
    <dbReference type="NCBI Taxonomy" id="411570"/>
    <lineage>
        <taxon>Bacteria</taxon>
        <taxon>Bacillati</taxon>
        <taxon>Bacillota</taxon>
        <taxon>Tissierellia</taxon>
        <taxon>Tissierellales</taxon>
        <taxon>Peptoniphilaceae</taxon>
        <taxon>Peptoniphilus</taxon>
    </lineage>
</organism>
<keyword evidence="4" id="KW-0805">Transcription regulation</keyword>
<keyword evidence="5" id="KW-0238">DNA-binding</keyword>
<evidence type="ECO:0000256" key="1">
    <source>
        <dbReference type="ARBA" id="ARBA00007957"/>
    </source>
</evidence>
<evidence type="ECO:0000256" key="5">
    <source>
        <dbReference type="ARBA" id="ARBA00023125"/>
    </source>
</evidence>
<comment type="caution">
    <text evidence="7">The sequence shown here is derived from an EMBL/GenBank/DDBJ whole genome shotgun (WGS) entry which is preliminary data.</text>
</comment>
<protein>
    <submittedName>
        <fullName evidence="7">Fur family ferric uptake transcriptional regulator</fullName>
    </submittedName>
</protein>
<keyword evidence="3" id="KW-0862">Zinc</keyword>
<evidence type="ECO:0000256" key="2">
    <source>
        <dbReference type="ARBA" id="ARBA00022491"/>
    </source>
</evidence>
<dbReference type="InterPro" id="IPR036388">
    <property type="entry name" value="WH-like_DNA-bd_sf"/>
</dbReference>
<keyword evidence="8" id="KW-1185">Reference proteome</keyword>
<dbReference type="Proteomes" id="UP001549162">
    <property type="component" value="Unassembled WGS sequence"/>
</dbReference>
<dbReference type="InterPro" id="IPR002481">
    <property type="entry name" value="FUR"/>
</dbReference>
<accession>A0ABV2J957</accession>
<dbReference type="RefSeq" id="WP_354367658.1">
    <property type="nucleotide sequence ID" value="NZ_JBEPMA010000004.1"/>
</dbReference>
<dbReference type="Gene3D" id="3.30.1490.190">
    <property type="match status" value="1"/>
</dbReference>
<evidence type="ECO:0000313" key="7">
    <source>
        <dbReference type="EMBL" id="MET3617320.1"/>
    </source>
</evidence>
<keyword evidence="2" id="KW-0678">Repressor</keyword>
<dbReference type="CDD" id="cd07153">
    <property type="entry name" value="Fur_like"/>
    <property type="match status" value="1"/>
</dbReference>
<dbReference type="PANTHER" id="PTHR33202:SF7">
    <property type="entry name" value="FERRIC UPTAKE REGULATION PROTEIN"/>
    <property type="match status" value="1"/>
</dbReference>